<evidence type="ECO:0000256" key="1">
    <source>
        <dbReference type="SAM" id="Phobius"/>
    </source>
</evidence>
<reference evidence="2" key="1">
    <citation type="submission" date="2020-12" db="EMBL/GenBank/DDBJ databases">
        <title>PHA producing bacteria isolated from mangrove.</title>
        <authorList>
            <person name="Zheng W."/>
            <person name="Yu S."/>
            <person name="Huang Y."/>
        </authorList>
    </citation>
    <scope>NUCLEOTIDE SEQUENCE</scope>
    <source>
        <strain evidence="2">GN22-4</strain>
    </source>
</reference>
<keyword evidence="1" id="KW-1133">Transmembrane helix</keyword>
<feature type="transmembrane region" description="Helical" evidence="1">
    <location>
        <begin position="102"/>
        <end position="121"/>
    </location>
</feature>
<gene>
    <name evidence="2" type="ORF">JF537_10005</name>
</gene>
<feature type="transmembrane region" description="Helical" evidence="1">
    <location>
        <begin position="6"/>
        <end position="27"/>
    </location>
</feature>
<dbReference type="RefSeq" id="WP_206782572.1">
    <property type="nucleotide sequence ID" value="NZ_CM125968.1"/>
</dbReference>
<feature type="transmembrane region" description="Helical" evidence="1">
    <location>
        <begin position="76"/>
        <end position="95"/>
    </location>
</feature>
<dbReference type="EMBL" id="JAEMWV010000004">
    <property type="protein sequence ID" value="MBN8251913.1"/>
    <property type="molecule type" value="Genomic_DNA"/>
</dbReference>
<comment type="caution">
    <text evidence="2">The sequence shown here is derived from an EMBL/GenBank/DDBJ whole genome shotgun (WGS) entry which is preliminary data.</text>
</comment>
<dbReference type="AlphaFoldDB" id="A0A8I1SNI9"/>
<evidence type="ECO:0000313" key="2">
    <source>
        <dbReference type="EMBL" id="MBN8251913.1"/>
    </source>
</evidence>
<protein>
    <submittedName>
        <fullName evidence="2">Uncharacterized protein</fullName>
    </submittedName>
</protein>
<accession>A0A8I1SNI9</accession>
<sequence length="164" mass="19040">MLLGEWSKNEVILLCMIGLAIVIALLLPRKLTKEIAILSWLWGLASGLVFDFTIGGGIIDFYTVNDSPHYELFDGLYYVLFAPFGYFFIYFYEALHISKYTFIYYILTWTLIGMGMNWVFITSDIIAFQNEFTITYSFSVFLLIQTITALAYEQLKKVRQYMAT</sequence>
<proteinExistence type="predicted"/>
<keyword evidence="1" id="KW-0812">Transmembrane</keyword>
<name>A0A8I1SNI9_9BACI</name>
<dbReference type="Proteomes" id="UP000664578">
    <property type="component" value="Unassembled WGS sequence"/>
</dbReference>
<evidence type="ECO:0000313" key="3">
    <source>
        <dbReference type="Proteomes" id="UP000664578"/>
    </source>
</evidence>
<feature type="transmembrane region" description="Helical" evidence="1">
    <location>
        <begin position="39"/>
        <end position="64"/>
    </location>
</feature>
<organism evidence="2 3">
    <name type="scientific">Priestia flexa</name>
    <dbReference type="NCBI Taxonomy" id="86664"/>
    <lineage>
        <taxon>Bacteria</taxon>
        <taxon>Bacillati</taxon>
        <taxon>Bacillota</taxon>
        <taxon>Bacilli</taxon>
        <taxon>Bacillales</taxon>
        <taxon>Bacillaceae</taxon>
        <taxon>Priestia</taxon>
    </lineage>
</organism>
<feature type="transmembrane region" description="Helical" evidence="1">
    <location>
        <begin position="133"/>
        <end position="152"/>
    </location>
</feature>
<keyword evidence="1" id="KW-0472">Membrane</keyword>